<comment type="caution">
    <text evidence="1">The sequence shown here is derived from an EMBL/GenBank/DDBJ whole genome shotgun (WGS) entry which is preliminary data.</text>
</comment>
<sequence>MAFDYDYTGNPALLDCRKVAFFASRVVSPTVEEQVLRWAEACCATD</sequence>
<accession>K1V5U9</accession>
<name>K1V5U9_9ZZZZ</name>
<gene>
    <name evidence="1" type="ORF">LEA_02602</name>
</gene>
<dbReference type="EMBL" id="AJWY01001783">
    <property type="protein sequence ID" value="EKC79286.1"/>
    <property type="molecule type" value="Genomic_DNA"/>
</dbReference>
<dbReference type="AlphaFoldDB" id="K1V5U9"/>
<evidence type="ECO:0000313" key="1">
    <source>
        <dbReference type="EMBL" id="EKC79286.1"/>
    </source>
</evidence>
<proteinExistence type="predicted"/>
<organism evidence="1">
    <name type="scientific">human gut metagenome</name>
    <dbReference type="NCBI Taxonomy" id="408170"/>
    <lineage>
        <taxon>unclassified sequences</taxon>
        <taxon>metagenomes</taxon>
        <taxon>organismal metagenomes</taxon>
    </lineage>
</organism>
<feature type="non-terminal residue" evidence="1">
    <location>
        <position position="46"/>
    </location>
</feature>
<protein>
    <submittedName>
        <fullName evidence="1">Uncharacterized protein</fullName>
    </submittedName>
</protein>
<reference evidence="1" key="1">
    <citation type="journal article" date="2013" name="Environ. Microbiol.">
        <title>Microbiota from the distal guts of lean and obese adolescents exhibit partial functional redundancy besides clear differences in community structure.</title>
        <authorList>
            <person name="Ferrer M."/>
            <person name="Ruiz A."/>
            <person name="Lanza F."/>
            <person name="Haange S.B."/>
            <person name="Oberbach A."/>
            <person name="Till H."/>
            <person name="Bargiela R."/>
            <person name="Campoy C."/>
            <person name="Segura M.T."/>
            <person name="Richter M."/>
            <person name="von Bergen M."/>
            <person name="Seifert J."/>
            <person name="Suarez A."/>
        </authorList>
    </citation>
    <scope>NUCLEOTIDE SEQUENCE</scope>
</reference>